<dbReference type="InterPro" id="IPR050231">
    <property type="entry name" value="Iron_ascorbate_oxido_reductase"/>
</dbReference>
<evidence type="ECO:0000256" key="8">
    <source>
        <dbReference type="ARBA" id="ARBA00031282"/>
    </source>
</evidence>
<organism evidence="13 15">
    <name type="scientific">Thiomonas arsenitoxydans (strain DSM 22701 / CIP 110005 / 3As)</name>
    <dbReference type="NCBI Taxonomy" id="426114"/>
    <lineage>
        <taxon>Bacteria</taxon>
        <taxon>Pseudomonadati</taxon>
        <taxon>Pseudomonadota</taxon>
        <taxon>Betaproteobacteria</taxon>
        <taxon>Burkholderiales</taxon>
        <taxon>Thiomonas</taxon>
    </lineage>
</organism>
<evidence type="ECO:0000256" key="1">
    <source>
        <dbReference type="ARBA" id="ARBA00001954"/>
    </source>
</evidence>
<reference key="1">
    <citation type="submission" date="2009-07" db="EMBL/GenBank/DDBJ databases">
        <authorList>
            <person name="Genoscope - CEA"/>
        </authorList>
    </citation>
    <scope>NUCLEOTIDE SEQUENCE</scope>
    <source>
        <strain>3As</strain>
    </source>
</reference>
<keyword evidence="16" id="KW-1185">Reference proteome</keyword>
<reference evidence="14 16" key="4">
    <citation type="submission" date="2015-03" db="EMBL/GenBank/DDBJ databases">
        <authorList>
            <person name="Regsiter A."/>
            <person name="william w."/>
        </authorList>
    </citation>
    <scope>NUCLEOTIDE SEQUENCE [LARGE SCALE GENOMIC DNA]</scope>
    <source>
        <strain evidence="14 16">CB1</strain>
    </source>
</reference>
<dbReference type="Pfam" id="PF03171">
    <property type="entry name" value="2OG-FeII_Oxy"/>
    <property type="match status" value="1"/>
</dbReference>
<dbReference type="GO" id="GO:0009693">
    <property type="term" value="P:ethylene biosynthetic process"/>
    <property type="evidence" value="ECO:0007669"/>
    <property type="project" value="UniProtKB-KW"/>
</dbReference>
<name>D6CNR3_THIA3</name>
<comment type="catalytic activity">
    <reaction evidence="10">
        <text>L-arginine + 2-oxoglutarate + O2 = guanidine + L-glutamate 5-semialdehyde + succinate + CO2</text>
        <dbReference type="Rhea" id="RHEA:31535"/>
        <dbReference type="ChEBI" id="CHEBI:15379"/>
        <dbReference type="ChEBI" id="CHEBI:16526"/>
        <dbReference type="ChEBI" id="CHEBI:16810"/>
        <dbReference type="ChEBI" id="CHEBI:30031"/>
        <dbReference type="ChEBI" id="CHEBI:30087"/>
        <dbReference type="ChEBI" id="CHEBI:32682"/>
        <dbReference type="ChEBI" id="CHEBI:58066"/>
        <dbReference type="EC" id="1.14.20.7"/>
    </reaction>
</comment>
<evidence type="ECO:0000256" key="7">
    <source>
        <dbReference type="ARBA" id="ARBA00031011"/>
    </source>
</evidence>
<proteinExistence type="inferred from homology"/>
<dbReference type="GO" id="GO:0102276">
    <property type="term" value="F:2-oxoglutarate oxygenase/decarboxylase (ethylene-forming) activity"/>
    <property type="evidence" value="ECO:0007669"/>
    <property type="project" value="UniProtKB-EC"/>
</dbReference>
<dbReference type="OrthoDB" id="21825at2"/>
<protein>
    <recommendedName>
        <fullName evidence="5">2-oxoglutarate-dependent ethylene/succinate-forming enzyme</fullName>
        <ecNumber evidence="4">1.13.12.19</ecNumber>
        <ecNumber evidence="3">1.14.20.7</ecNumber>
    </recommendedName>
    <alternativeName>
        <fullName evidence="7">2-oxoglutarate dioxygenase (ethylene-forming)</fullName>
    </alternativeName>
    <alternativeName>
        <fullName evidence="8">2-oxoglutarate/L-arginine monooxygenase/decarboxylase (succinate-forming)</fullName>
    </alternativeName>
</protein>
<dbReference type="InterPro" id="IPR044861">
    <property type="entry name" value="IPNS-like_FE2OG_OXY"/>
</dbReference>
<dbReference type="AlphaFoldDB" id="D6CNR3"/>
<evidence type="ECO:0000256" key="6">
    <source>
        <dbReference type="ARBA" id="ARBA00022666"/>
    </source>
</evidence>
<dbReference type="KEGG" id="thi:THI_3608"/>
<evidence type="ECO:0000313" key="16">
    <source>
        <dbReference type="Proteomes" id="UP000078599"/>
    </source>
</evidence>
<keyword evidence="11" id="KW-0479">Metal-binding</keyword>
<reference evidence="15" key="2">
    <citation type="journal article" date="2010" name="PLoS Genet.">
        <title>Structure, function, and evolution of the Thiomonas spp. genome.</title>
        <authorList>
            <person name="Arsene-Ploetze F."/>
            <person name="Koechler S."/>
            <person name="Marchal M."/>
            <person name="Coppee J.Y."/>
            <person name="Chandler M."/>
            <person name="Bonnefoy V."/>
            <person name="Brochier-Armanet C."/>
            <person name="Barakat M."/>
            <person name="Barbe V."/>
            <person name="Battaglia-Brunet F."/>
            <person name="Bruneel O."/>
            <person name="Bryan C.G."/>
            <person name="Cleiss-Arnold J."/>
            <person name="Cruveiller S."/>
            <person name="Erhardt M."/>
            <person name="Heinrich-Salmeron A."/>
            <person name="Hommais F."/>
            <person name="Joulian C."/>
            <person name="Krin E."/>
            <person name="Lieutaud A."/>
            <person name="Lievremont D."/>
            <person name="Michel C."/>
            <person name="Muller D."/>
            <person name="Ortet P."/>
            <person name="Proux C."/>
            <person name="Siguier P."/>
            <person name="Roche D."/>
            <person name="Rouy Z."/>
            <person name="Salvignol G."/>
            <person name="Slyemi D."/>
            <person name="Talla E."/>
            <person name="Weiss S."/>
            <person name="Weissenbach J."/>
            <person name="Medigue C."/>
            <person name="Bertin P.N."/>
        </authorList>
    </citation>
    <scope>NUCLEOTIDE SEQUENCE [LARGE SCALE GENOMIC DNA]</scope>
    <source>
        <strain evidence="15">DSM 22701 / CIP 110005 / 3As</strain>
    </source>
</reference>
<dbReference type="InterPro" id="IPR005123">
    <property type="entry name" value="Oxoglu/Fe-dep_dioxygenase_dom"/>
</dbReference>
<evidence type="ECO:0000256" key="3">
    <source>
        <dbReference type="ARBA" id="ARBA00012293"/>
    </source>
</evidence>
<keyword evidence="6" id="KW-0266">Ethylene biosynthesis</keyword>
<evidence type="ECO:0000256" key="9">
    <source>
        <dbReference type="ARBA" id="ARBA00047725"/>
    </source>
</evidence>
<dbReference type="Proteomes" id="UP000002372">
    <property type="component" value="Chromosome"/>
</dbReference>
<evidence type="ECO:0000259" key="12">
    <source>
        <dbReference type="PROSITE" id="PS51471"/>
    </source>
</evidence>
<dbReference type="EMBL" id="FP475956">
    <property type="protein sequence ID" value="CAZ90191.1"/>
    <property type="molecule type" value="Genomic_DNA"/>
</dbReference>
<dbReference type="RefSeq" id="WP_013107434.1">
    <property type="nucleotide sequence ID" value="NC_014145.1"/>
</dbReference>
<reference evidence="13" key="3">
    <citation type="submission" date="2010-07" db="EMBL/GenBank/DDBJ databases">
        <authorList>
            <person name="Genoscope - CEA"/>
        </authorList>
    </citation>
    <scope>NUCLEOTIDE SEQUENCE</scope>
    <source>
        <strain evidence="13">3As</strain>
    </source>
</reference>
<dbReference type="HOGENOM" id="CLU_010119_6_1_4"/>
<evidence type="ECO:0000313" key="15">
    <source>
        <dbReference type="Proteomes" id="UP000002372"/>
    </source>
</evidence>
<gene>
    <name evidence="13" type="ordered locus">THI_3608</name>
    <name evidence="14" type="ORF">THICB1_160031</name>
</gene>
<dbReference type="InterPro" id="IPR026992">
    <property type="entry name" value="DIOX_N"/>
</dbReference>
<evidence type="ECO:0000256" key="4">
    <source>
        <dbReference type="ARBA" id="ARBA00012531"/>
    </source>
</evidence>
<comment type="cofactor">
    <cofactor evidence="1">
        <name>Fe(2+)</name>
        <dbReference type="ChEBI" id="CHEBI:29033"/>
    </cofactor>
</comment>
<dbReference type="EMBL" id="CTRI01000008">
    <property type="protein sequence ID" value="CQR30944.1"/>
    <property type="molecule type" value="Genomic_DNA"/>
</dbReference>
<keyword evidence="11" id="KW-0408">Iron</keyword>
<sequence>MPGPSIPLIDCGGMRPGADRGALGQALCAAAQDSGFMCLRNTGLDAALLQNAFTSSKRFFALADADKETLRYRDIQRNHGYVALGQEALDPLASADRKESFTMRDALRSASDVTAWPGSAFRNDALALFAAARALAEGLLDAIGLALGLQPGYFAQRHRGENQTLRFLHYPPQHGGDLAAGAGAHTDYGSLTLLWQDGNPGLEVRAADGAWVPVPADADAVVVNTGDLLERWSNGRFRSTLHRVRPLQPWRSRYSIAFFSDPDDAVLVSSLAGCVPVGQPPAYAPITARDHILHKLAASYG</sequence>
<dbReference type="PANTHER" id="PTHR47990">
    <property type="entry name" value="2-OXOGLUTARATE (2OG) AND FE(II)-DEPENDENT OXYGENASE SUPERFAMILY PROTEIN-RELATED"/>
    <property type="match status" value="1"/>
</dbReference>
<evidence type="ECO:0000313" key="13">
    <source>
        <dbReference type="EMBL" id="CAZ90191.1"/>
    </source>
</evidence>
<dbReference type="Pfam" id="PF14226">
    <property type="entry name" value="DIOX_N"/>
    <property type="match status" value="1"/>
</dbReference>
<evidence type="ECO:0000256" key="11">
    <source>
        <dbReference type="RuleBase" id="RU003682"/>
    </source>
</evidence>
<accession>D6CNR3</accession>
<feature type="domain" description="Fe2OG dioxygenase" evidence="12">
    <location>
        <begin position="160"/>
        <end position="262"/>
    </location>
</feature>
<dbReference type="eggNOG" id="COG3491">
    <property type="taxonomic scope" value="Bacteria"/>
</dbReference>
<dbReference type="SUPFAM" id="SSF51197">
    <property type="entry name" value="Clavaminate synthase-like"/>
    <property type="match status" value="1"/>
</dbReference>
<keyword evidence="11 13" id="KW-0560">Oxidoreductase</keyword>
<dbReference type="EC" id="1.14.20.7" evidence="3"/>
<comment type="similarity">
    <text evidence="11">Belongs to the iron/ascorbate-dependent oxidoreductase family.</text>
</comment>
<evidence type="ECO:0000256" key="10">
    <source>
        <dbReference type="ARBA" id="ARBA00049359"/>
    </source>
</evidence>
<evidence type="ECO:0000256" key="5">
    <source>
        <dbReference type="ARBA" id="ARBA00019045"/>
    </source>
</evidence>
<comment type="pathway">
    <text evidence="2">Alkene biosynthesis; ethylene biosynthesis via 2-oxoglutarate.</text>
</comment>
<dbReference type="EC" id="1.13.12.19" evidence="4"/>
<dbReference type="InterPro" id="IPR027443">
    <property type="entry name" value="IPNS-like_sf"/>
</dbReference>
<dbReference type="Gene3D" id="2.60.120.330">
    <property type="entry name" value="B-lactam Antibiotic, Isopenicillin N Synthase, Chain"/>
    <property type="match status" value="1"/>
</dbReference>
<comment type="catalytic activity">
    <reaction evidence="9">
        <text>2-oxoglutarate + O2 + 2 H(+) = ethene + 3 CO2 + H2O</text>
        <dbReference type="Rhea" id="RHEA:31523"/>
        <dbReference type="ChEBI" id="CHEBI:15377"/>
        <dbReference type="ChEBI" id="CHEBI:15378"/>
        <dbReference type="ChEBI" id="CHEBI:15379"/>
        <dbReference type="ChEBI" id="CHEBI:16526"/>
        <dbReference type="ChEBI" id="CHEBI:16810"/>
        <dbReference type="ChEBI" id="CHEBI:18153"/>
        <dbReference type="EC" id="1.13.12.19"/>
    </reaction>
</comment>
<dbReference type="GO" id="GO:0046872">
    <property type="term" value="F:metal ion binding"/>
    <property type="evidence" value="ECO:0007669"/>
    <property type="project" value="UniProtKB-KW"/>
</dbReference>
<evidence type="ECO:0000256" key="2">
    <source>
        <dbReference type="ARBA" id="ARBA00004767"/>
    </source>
</evidence>
<evidence type="ECO:0000313" key="14">
    <source>
        <dbReference type="EMBL" id="CQR30944.1"/>
    </source>
</evidence>
<dbReference type="Proteomes" id="UP000078599">
    <property type="component" value="Unassembled WGS sequence"/>
</dbReference>
<dbReference type="PROSITE" id="PS51471">
    <property type="entry name" value="FE2OG_OXY"/>
    <property type="match status" value="1"/>
</dbReference>